<dbReference type="Pfam" id="PF14009">
    <property type="entry name" value="PADRE"/>
    <property type="match status" value="1"/>
</dbReference>
<dbReference type="EMBL" id="CM007899">
    <property type="protein sequence ID" value="OTG12174.1"/>
    <property type="molecule type" value="Genomic_DNA"/>
</dbReference>
<keyword evidence="3" id="KW-1185">Reference proteome</keyword>
<feature type="compositionally biased region" description="Basic residues" evidence="1">
    <location>
        <begin position="151"/>
        <end position="165"/>
    </location>
</feature>
<dbReference type="STRING" id="4232.A0A251TMQ0"/>
<dbReference type="Proteomes" id="UP000215914">
    <property type="component" value="Chromosome 10"/>
</dbReference>
<evidence type="ECO:0000313" key="3">
    <source>
        <dbReference type="Proteomes" id="UP000215914"/>
    </source>
</evidence>
<feature type="compositionally biased region" description="Basic and acidic residues" evidence="1">
    <location>
        <begin position="133"/>
        <end position="150"/>
    </location>
</feature>
<dbReference type="AlphaFoldDB" id="A0A251TMQ0"/>
<evidence type="ECO:0000256" key="1">
    <source>
        <dbReference type="SAM" id="MobiDB-lite"/>
    </source>
</evidence>
<dbReference type="InterPro" id="IPR025322">
    <property type="entry name" value="PADRE_dom"/>
</dbReference>
<feature type="compositionally biased region" description="Basic and acidic residues" evidence="1">
    <location>
        <begin position="166"/>
        <end position="175"/>
    </location>
</feature>
<organism evidence="2 3">
    <name type="scientific">Helianthus annuus</name>
    <name type="common">Common sunflower</name>
    <dbReference type="NCBI Taxonomy" id="4232"/>
    <lineage>
        <taxon>Eukaryota</taxon>
        <taxon>Viridiplantae</taxon>
        <taxon>Streptophyta</taxon>
        <taxon>Embryophyta</taxon>
        <taxon>Tracheophyta</taxon>
        <taxon>Spermatophyta</taxon>
        <taxon>Magnoliopsida</taxon>
        <taxon>eudicotyledons</taxon>
        <taxon>Gunneridae</taxon>
        <taxon>Pentapetalae</taxon>
        <taxon>asterids</taxon>
        <taxon>campanulids</taxon>
        <taxon>Asterales</taxon>
        <taxon>Asteraceae</taxon>
        <taxon>Asteroideae</taxon>
        <taxon>Heliantheae alliance</taxon>
        <taxon>Heliantheae</taxon>
        <taxon>Helianthus</taxon>
    </lineage>
</organism>
<dbReference type="PANTHER" id="PTHR33052">
    <property type="entry name" value="DUF4228 DOMAIN PROTEIN-RELATED"/>
    <property type="match status" value="1"/>
</dbReference>
<dbReference type="OMA" id="ERYYMAL"/>
<reference evidence="3" key="1">
    <citation type="journal article" date="2017" name="Nature">
        <title>The sunflower genome provides insights into oil metabolism, flowering and Asterid evolution.</title>
        <authorList>
            <person name="Badouin H."/>
            <person name="Gouzy J."/>
            <person name="Grassa C.J."/>
            <person name="Murat F."/>
            <person name="Staton S.E."/>
            <person name="Cottret L."/>
            <person name="Lelandais-Briere C."/>
            <person name="Owens G.L."/>
            <person name="Carrere S."/>
            <person name="Mayjonade B."/>
            <person name="Legrand L."/>
            <person name="Gill N."/>
            <person name="Kane N.C."/>
            <person name="Bowers J.E."/>
            <person name="Hubner S."/>
            <person name="Bellec A."/>
            <person name="Berard A."/>
            <person name="Berges H."/>
            <person name="Blanchet N."/>
            <person name="Boniface M.C."/>
            <person name="Brunel D."/>
            <person name="Catrice O."/>
            <person name="Chaidir N."/>
            <person name="Claudel C."/>
            <person name="Donnadieu C."/>
            <person name="Faraut T."/>
            <person name="Fievet G."/>
            <person name="Helmstetter N."/>
            <person name="King M."/>
            <person name="Knapp S.J."/>
            <person name="Lai Z."/>
            <person name="Le Paslier M.C."/>
            <person name="Lippi Y."/>
            <person name="Lorenzon L."/>
            <person name="Mandel J.R."/>
            <person name="Marage G."/>
            <person name="Marchand G."/>
            <person name="Marquand E."/>
            <person name="Bret-Mestries E."/>
            <person name="Morien E."/>
            <person name="Nambeesan S."/>
            <person name="Nguyen T."/>
            <person name="Pegot-Espagnet P."/>
            <person name="Pouilly N."/>
            <person name="Raftis F."/>
            <person name="Sallet E."/>
            <person name="Schiex T."/>
            <person name="Thomas J."/>
            <person name="Vandecasteele C."/>
            <person name="Vares D."/>
            <person name="Vear F."/>
            <person name="Vautrin S."/>
            <person name="Crespi M."/>
            <person name="Mangin B."/>
            <person name="Burke J.M."/>
            <person name="Salse J."/>
            <person name="Munos S."/>
            <person name="Vincourt P."/>
            <person name="Rieseberg L.H."/>
            <person name="Langlade N.B."/>
        </authorList>
    </citation>
    <scope>NUCLEOTIDE SEQUENCE [LARGE SCALE GENOMIC DNA]</scope>
    <source>
        <strain evidence="3">cv. SF193</strain>
    </source>
</reference>
<dbReference type="InParanoid" id="A0A251TMQ0"/>
<evidence type="ECO:0000313" key="2">
    <source>
        <dbReference type="EMBL" id="OTG12174.1"/>
    </source>
</evidence>
<sequence>MLQKLFGSRNHNVNTNPTFTESVVEKPLIVKIIHAGGFVERYYMALPAALIIEKYPKFVLARPDIFQRPWDSIVRPDEMLVPGQKYFVVPTLTVKKLRQRMVKPRAVRSVSLNKDKPEQAKQTKQANRRVRFKGIETKTRRDAGGDEEKVKKSKKKGASGRGLRRKNIESIRSKN</sequence>
<name>A0A251TMQ0_HELAN</name>
<feature type="region of interest" description="Disordered" evidence="1">
    <location>
        <begin position="105"/>
        <end position="175"/>
    </location>
</feature>
<gene>
    <name evidence="2" type="ORF">HannXRQ_Chr10g0306811</name>
</gene>
<proteinExistence type="predicted"/>
<accession>A0A251TMQ0</accession>
<protein>
    <submittedName>
        <fullName evidence="2">Uncharacterized protein</fullName>
    </submittedName>
</protein>